<comment type="function">
    <text evidence="1 15">Binds the cellulose synthase activator, bis-(3'-5') cyclic diguanylic acid (c-di-GMP).</text>
</comment>
<evidence type="ECO:0000313" key="17">
    <source>
        <dbReference type="EMBL" id="KAA8998525.1"/>
    </source>
</evidence>
<evidence type="ECO:0000256" key="13">
    <source>
        <dbReference type="ARBA" id="ARBA00023136"/>
    </source>
</evidence>
<comment type="subunit">
    <text evidence="5 15">Tightly associated with the cellulose synthase catalytic subunit.</text>
</comment>
<evidence type="ECO:0000256" key="7">
    <source>
        <dbReference type="ARBA" id="ARBA00022475"/>
    </source>
</evidence>
<dbReference type="InterPro" id="IPR018513">
    <property type="entry name" value="Cell_synthase_bac"/>
</dbReference>
<keyword evidence="18" id="KW-1185">Reference proteome</keyword>
<comment type="subcellular location">
    <subcellularLocation>
        <location evidence="2">Cell inner membrane</location>
        <topology evidence="2">Single-pass membrane protein</topology>
    </subcellularLocation>
</comment>
<dbReference type="Pfam" id="PF03170">
    <property type="entry name" value="BcsB"/>
    <property type="match status" value="1"/>
</dbReference>
<protein>
    <recommendedName>
        <fullName evidence="6 15">Cyclic di-GMP-binding protein</fullName>
    </recommendedName>
    <alternativeName>
        <fullName evidence="14 15">Cellulose synthase regulatory subunit</fullName>
    </alternativeName>
</protein>
<dbReference type="InterPro" id="IPR003920">
    <property type="entry name" value="Cell_synth_B"/>
</dbReference>
<keyword evidence="8 15" id="KW-0997">Cell inner membrane</keyword>
<dbReference type="OrthoDB" id="9806702at2"/>
<evidence type="ECO:0000256" key="9">
    <source>
        <dbReference type="ARBA" id="ARBA00022636"/>
    </source>
</evidence>
<dbReference type="PRINTS" id="PR01440">
    <property type="entry name" value="CELLSNTHASEB"/>
</dbReference>
<keyword evidence="10 15" id="KW-0812">Transmembrane</keyword>
<evidence type="ECO:0000256" key="11">
    <source>
        <dbReference type="ARBA" id="ARBA00022916"/>
    </source>
</evidence>
<proteinExistence type="inferred from homology"/>
<keyword evidence="11 15" id="KW-0135">Cellulose biosynthesis</keyword>
<dbReference type="GO" id="GO:0005886">
    <property type="term" value="C:plasma membrane"/>
    <property type="evidence" value="ECO:0007669"/>
    <property type="project" value="UniProtKB-SubCell"/>
</dbReference>
<feature type="compositionally biased region" description="Pro residues" evidence="16">
    <location>
        <begin position="51"/>
        <end position="63"/>
    </location>
</feature>
<dbReference type="Gene3D" id="2.60.120.260">
    <property type="entry name" value="Galactose-binding domain-like"/>
    <property type="match status" value="2"/>
</dbReference>
<dbReference type="GO" id="GO:0006011">
    <property type="term" value="P:UDP-alpha-D-glucose metabolic process"/>
    <property type="evidence" value="ECO:0007669"/>
    <property type="project" value="InterPro"/>
</dbReference>
<evidence type="ECO:0000256" key="14">
    <source>
        <dbReference type="ARBA" id="ARBA00033444"/>
    </source>
</evidence>
<evidence type="ECO:0000256" key="4">
    <source>
        <dbReference type="ARBA" id="ARBA00010714"/>
    </source>
</evidence>
<evidence type="ECO:0000256" key="2">
    <source>
        <dbReference type="ARBA" id="ARBA00004377"/>
    </source>
</evidence>
<comment type="caution">
    <text evidence="17">The sequence shown here is derived from an EMBL/GenBank/DDBJ whole genome shotgun (WGS) entry which is preliminary data.</text>
</comment>
<evidence type="ECO:0000313" key="18">
    <source>
        <dbReference type="Proteomes" id="UP000335415"/>
    </source>
</evidence>
<reference evidence="17 18" key="1">
    <citation type="submission" date="2019-09" db="EMBL/GenBank/DDBJ databases">
        <authorList>
            <person name="Li Y."/>
        </authorList>
    </citation>
    <scope>NUCLEOTIDE SEQUENCE [LARGE SCALE GENOMIC DNA]</scope>
    <source>
        <strain evidence="17 18">L3-3HA</strain>
    </source>
</reference>
<evidence type="ECO:0000256" key="12">
    <source>
        <dbReference type="ARBA" id="ARBA00022989"/>
    </source>
</evidence>
<keyword evidence="7 15" id="KW-1003">Cell membrane</keyword>
<dbReference type="Proteomes" id="UP000335415">
    <property type="component" value="Unassembled WGS sequence"/>
</dbReference>
<dbReference type="PANTHER" id="PTHR39083">
    <property type="entry name" value="CYCLIC DI-GMP-BINDING PROTEIN"/>
    <property type="match status" value="1"/>
</dbReference>
<comment type="similarity">
    <text evidence="4 15">Belongs to the AcsB/BcsB family.</text>
</comment>
<feature type="transmembrane region" description="Helical" evidence="15">
    <location>
        <begin position="782"/>
        <end position="804"/>
    </location>
</feature>
<evidence type="ECO:0000256" key="5">
    <source>
        <dbReference type="ARBA" id="ARBA00011437"/>
    </source>
</evidence>
<keyword evidence="12 15" id="KW-1133">Transmembrane helix</keyword>
<dbReference type="AlphaFoldDB" id="A0A5J5FXH7"/>
<keyword evidence="9 15" id="KW-0973">c-di-GMP</keyword>
<gene>
    <name evidence="17" type="primary">bcsB</name>
    <name evidence="17" type="ORF">FJU30_16120</name>
</gene>
<evidence type="ECO:0000256" key="6">
    <source>
        <dbReference type="ARBA" id="ARBA00021844"/>
    </source>
</evidence>
<feature type="region of interest" description="Disordered" evidence="16">
    <location>
        <begin position="36"/>
        <end position="78"/>
    </location>
</feature>
<evidence type="ECO:0000256" key="1">
    <source>
        <dbReference type="ARBA" id="ARBA00002057"/>
    </source>
</evidence>
<comment type="pathway">
    <text evidence="3 15">Glycan metabolism; bacterial cellulose biosynthesis.</text>
</comment>
<dbReference type="EMBL" id="VYKJ01000008">
    <property type="protein sequence ID" value="KAA8998525.1"/>
    <property type="molecule type" value="Genomic_DNA"/>
</dbReference>
<evidence type="ECO:0000256" key="3">
    <source>
        <dbReference type="ARBA" id="ARBA00005186"/>
    </source>
</evidence>
<organism evidence="17 18">
    <name type="scientific">Affinibrenneria salicis</name>
    <dbReference type="NCBI Taxonomy" id="2590031"/>
    <lineage>
        <taxon>Bacteria</taxon>
        <taxon>Pseudomonadati</taxon>
        <taxon>Pseudomonadota</taxon>
        <taxon>Gammaproteobacteria</taxon>
        <taxon>Enterobacterales</taxon>
        <taxon>Pectobacteriaceae</taxon>
        <taxon>Affinibrenneria</taxon>
    </lineage>
</organism>
<name>A0A5J5FXH7_9GAMM</name>
<dbReference type="NCBIfam" id="NF008324">
    <property type="entry name" value="PRK11114.1-2"/>
    <property type="match status" value="1"/>
</dbReference>
<dbReference type="RefSeq" id="WP_150436002.1">
    <property type="nucleotide sequence ID" value="NZ_VYKJ01000008.1"/>
</dbReference>
<accession>A0A5J5FXH7</accession>
<sequence length="825" mass="90320">MKGHRLPFSGRPHPSRLCRTLLAVCTLVGAPLLPAQQPASPPETMSAVAPTLPPDFPPLPPLSDTPGSPQTPAQPDSLQKNVIPAAPLTPPAPATQSNDGAGAERLSQIDNYTITVADMGQRDGLTLSGGQIQSGIRFTLPHGQVVTQAKLYLVFSASSTLAEEGNQLYLMLNGQPLGSIPLAESSSAPNTYELDIPAAMVVSNNNLSFSLHNQTDLLCATSDDAQHQISILPETRIELTNQLLNIDKDLGYFPRPFFDPMVMGKSAIPVVFGAHPSASTITAATIVASFLGIHANYRDVYFPIYQNRLPENNAIVFAMPGEKVADLTMPASDGPAIQIIDNPINPIYKLLLVTGRNEEELRQAAYRLSTARLPSGQDRLRVQSQTIPQRQPYDAPRWINTERPVTFRELVNQPDDLTAEGLYHDSIHINFRAAPDLFMWDGQNIPVRINYRFPTESWIDEDASLLNVSLNGTFLRNLPVNKIGLLESAWRRLGGDTRQESYGLELAPYLIYGDNQMELYHNIKPKPGTPCEVLRSGNIKSTIDGSSSIDLTGSHHFSMLPNLSYYVGAAFPFSKMADFSHTQVVLAAEPSAAEISTLLNLAARAGNSTGLAINHVQVNLGLSGNLSTLSDSDVLVVASLTQRGLMRQLLQQSPYNIGDARLSLKTPSMHDKLRRYLSGQWSQQYLTADRYLSSIGGWRGFLSFPSPWAKNRLVVVATGSNDEQIEQIDNDLNLTKINAGIRGDMAVITADGGVKSFSVSPQYPGGQMPWYLMIIWYANQHVVILSLFAVLISVLLGIPLYRLLSHHAQQRLARQDHNNTPDRPV</sequence>
<dbReference type="UniPathway" id="UPA00694"/>
<evidence type="ECO:0000256" key="10">
    <source>
        <dbReference type="ARBA" id="ARBA00022692"/>
    </source>
</evidence>
<evidence type="ECO:0000256" key="8">
    <source>
        <dbReference type="ARBA" id="ARBA00022519"/>
    </source>
</evidence>
<evidence type="ECO:0000256" key="16">
    <source>
        <dbReference type="SAM" id="MobiDB-lite"/>
    </source>
</evidence>
<evidence type="ECO:0000256" key="15">
    <source>
        <dbReference type="RuleBase" id="RU365021"/>
    </source>
</evidence>
<dbReference type="GO" id="GO:0030244">
    <property type="term" value="P:cellulose biosynthetic process"/>
    <property type="evidence" value="ECO:0007669"/>
    <property type="project" value="UniProtKB-KW"/>
</dbReference>
<dbReference type="PANTHER" id="PTHR39083:SF1">
    <property type="entry name" value="CYCLIC DI-GMP-BINDING PROTEIN"/>
    <property type="match status" value="1"/>
</dbReference>
<keyword evidence="13 15" id="KW-0472">Membrane</keyword>